<accession>A0A074Z6W8</accession>
<dbReference type="GO" id="GO:0006624">
    <property type="term" value="P:vacuolar protein processing"/>
    <property type="evidence" value="ECO:0007669"/>
    <property type="project" value="TreeGrafter"/>
</dbReference>
<dbReference type="GeneID" id="20329885"/>
<dbReference type="PRINTS" id="PR00776">
    <property type="entry name" value="HEMOGLOBNASE"/>
</dbReference>
<dbReference type="AlphaFoldDB" id="A0A074Z6W8"/>
<dbReference type="EMBL" id="KL597409">
    <property type="protein sequence ID" value="KER18980.1"/>
    <property type="molecule type" value="Genomic_DNA"/>
</dbReference>
<dbReference type="PANTHER" id="PTHR12000:SF42">
    <property type="entry name" value="LEGUMAIN"/>
    <property type="match status" value="1"/>
</dbReference>
<feature type="non-terminal residue" evidence="2">
    <location>
        <position position="217"/>
    </location>
</feature>
<dbReference type="CTD" id="20329885"/>
<organism evidence="2 3">
    <name type="scientific">Opisthorchis viverrini</name>
    <name type="common">Southeast Asian liver fluke</name>
    <dbReference type="NCBI Taxonomy" id="6198"/>
    <lineage>
        <taxon>Eukaryota</taxon>
        <taxon>Metazoa</taxon>
        <taxon>Spiralia</taxon>
        <taxon>Lophotrochozoa</taxon>
        <taxon>Platyhelminthes</taxon>
        <taxon>Trematoda</taxon>
        <taxon>Digenea</taxon>
        <taxon>Opisthorchiida</taxon>
        <taxon>Opisthorchiata</taxon>
        <taxon>Opisthorchiidae</taxon>
        <taxon>Opisthorchis</taxon>
    </lineage>
</organism>
<evidence type="ECO:0000313" key="2">
    <source>
        <dbReference type="EMBL" id="KER18980.1"/>
    </source>
</evidence>
<proteinExistence type="inferred from homology"/>
<dbReference type="GO" id="GO:0004197">
    <property type="term" value="F:cysteine-type endopeptidase activity"/>
    <property type="evidence" value="ECO:0007669"/>
    <property type="project" value="TreeGrafter"/>
</dbReference>
<name>A0A074Z6W8_OPIVI</name>
<dbReference type="Proteomes" id="UP000054324">
    <property type="component" value="Unassembled WGS sequence"/>
</dbReference>
<comment type="similarity">
    <text evidence="1">Belongs to the peptidase C13 family.</text>
</comment>
<sequence length="217" mass="25135">MRKNKVPPENIITFAYDDIANNPNNPFKGKVFQDDELDYVYKGVVIDYRGEDVTKNNFLKVLKGDNKLEANKKKVLKSGHYDNVFIFYSGHGGNTFVTLPDADSDVKKLTLEQQYQEVKKRTSMSHVMKYGEMAMGSLPVGKFQDHYDLLMNRNDGPIESNTADRNPSCLAHLFSKSRRLMEGATGEEDETAWRRLHRALQYRNLFVWWGIVIEYPW</sequence>
<reference evidence="2 3" key="1">
    <citation type="submission" date="2013-11" db="EMBL/GenBank/DDBJ databases">
        <title>Opisthorchis viverrini - life in the bile duct.</title>
        <authorList>
            <person name="Young N.D."/>
            <person name="Nagarajan N."/>
            <person name="Lin S.J."/>
            <person name="Korhonen P.K."/>
            <person name="Jex A.R."/>
            <person name="Hall R.S."/>
            <person name="Safavi-Hemami H."/>
            <person name="Kaewkong W."/>
            <person name="Bertrand D."/>
            <person name="Gao S."/>
            <person name="Seet Q."/>
            <person name="Wongkham S."/>
            <person name="Teh B.T."/>
            <person name="Wongkham C."/>
            <person name="Intapan P.M."/>
            <person name="Maleewong W."/>
            <person name="Yang X."/>
            <person name="Hu M."/>
            <person name="Wang Z."/>
            <person name="Hofmann A."/>
            <person name="Sternberg P.W."/>
            <person name="Tan P."/>
            <person name="Wang J."/>
            <person name="Gasser R.B."/>
        </authorList>
    </citation>
    <scope>NUCLEOTIDE SEQUENCE [LARGE SCALE GENOMIC DNA]</scope>
</reference>
<dbReference type="Pfam" id="PF01650">
    <property type="entry name" value="Peptidase_C13"/>
    <property type="match status" value="1"/>
</dbReference>
<evidence type="ECO:0000256" key="1">
    <source>
        <dbReference type="ARBA" id="ARBA00009941"/>
    </source>
</evidence>
<dbReference type="GO" id="GO:0051603">
    <property type="term" value="P:proteolysis involved in protein catabolic process"/>
    <property type="evidence" value="ECO:0007669"/>
    <property type="project" value="TreeGrafter"/>
</dbReference>
<keyword evidence="3" id="KW-1185">Reference proteome</keyword>
<dbReference type="OrthoDB" id="192611at2759"/>
<dbReference type="GO" id="GO:0005773">
    <property type="term" value="C:vacuole"/>
    <property type="evidence" value="ECO:0007669"/>
    <property type="project" value="GOC"/>
</dbReference>
<protein>
    <recommendedName>
        <fullName evidence="4">Peptidase C13 family protein</fullName>
    </recommendedName>
</protein>
<dbReference type="PANTHER" id="PTHR12000">
    <property type="entry name" value="HEMOGLOBINASE FAMILY MEMBER"/>
    <property type="match status" value="1"/>
</dbReference>
<gene>
    <name evidence="2" type="ORF">T265_15720</name>
</gene>
<dbReference type="Gene3D" id="3.40.50.1460">
    <property type="match status" value="2"/>
</dbReference>
<dbReference type="KEGG" id="ovi:T265_15720"/>
<evidence type="ECO:0000313" key="3">
    <source>
        <dbReference type="Proteomes" id="UP000054324"/>
    </source>
</evidence>
<evidence type="ECO:0008006" key="4">
    <source>
        <dbReference type="Google" id="ProtNLM"/>
    </source>
</evidence>
<dbReference type="InterPro" id="IPR001096">
    <property type="entry name" value="Peptidase_C13"/>
</dbReference>
<dbReference type="RefSeq" id="XP_009177274.1">
    <property type="nucleotide sequence ID" value="XM_009179010.1"/>
</dbReference>